<dbReference type="Proteomes" id="UP000465601">
    <property type="component" value="Unassembled WGS sequence"/>
</dbReference>
<protein>
    <submittedName>
        <fullName evidence="1">Uncharacterized protein</fullName>
    </submittedName>
</protein>
<evidence type="ECO:0000313" key="2">
    <source>
        <dbReference type="Proteomes" id="UP000465601"/>
    </source>
</evidence>
<sequence length="225" mass="24562">MAEVDRKQIPNQIQPGQCPIIDGVPVCPPPDRIECIVVDKVYDSCFQIDDRTRNVITDSDEFGTGLEQGDPIICSLADDAEITCTEISRTPVGDGFFTIVLSVSVPVTLRNPEAANREEDEIERIFTFSKTVTLCAPAGVNVDCSESTLLSCNCVVTDVDEEDEDELDEGDRVLDYTISCDIQVCLVVKTILRVQLLVPSYGFCVPAPCVTLPGVCPPLPPEQCF</sequence>
<gene>
    <name evidence="1" type="ORF">F8153_11695</name>
</gene>
<reference evidence="1 2" key="1">
    <citation type="submission" date="2019-10" db="EMBL/GenBank/DDBJ databases">
        <title>Alkaliphilus serpentinus sp. nov. and Alkaliphilus pronyensis sp. nov., two novel anaerobic alkaliphilic species isolated from the serpentinized-hosted hydrothermal field of the Prony Bay (New Caledonia).</title>
        <authorList>
            <person name="Postec A."/>
        </authorList>
    </citation>
    <scope>NUCLEOTIDE SEQUENCE [LARGE SCALE GENOMIC DNA]</scope>
    <source>
        <strain evidence="1 2">LacT</strain>
    </source>
</reference>
<dbReference type="RefSeq" id="WP_151866534.1">
    <property type="nucleotide sequence ID" value="NZ_WBZB01000040.1"/>
</dbReference>
<keyword evidence="2" id="KW-1185">Reference proteome</keyword>
<dbReference type="OrthoDB" id="1951178at2"/>
<proteinExistence type="predicted"/>
<accession>A0A833M9F7</accession>
<organism evidence="1 2">
    <name type="scientific">Alkaliphilus serpentinus</name>
    <dbReference type="NCBI Taxonomy" id="1482731"/>
    <lineage>
        <taxon>Bacteria</taxon>
        <taxon>Bacillati</taxon>
        <taxon>Bacillota</taxon>
        <taxon>Clostridia</taxon>
        <taxon>Peptostreptococcales</taxon>
        <taxon>Natronincolaceae</taxon>
        <taxon>Alkaliphilus</taxon>
    </lineage>
</organism>
<dbReference type="AlphaFoldDB" id="A0A833M9F7"/>
<name>A0A833M9F7_9FIRM</name>
<dbReference type="EMBL" id="WBZB01000040">
    <property type="protein sequence ID" value="KAB3527639.1"/>
    <property type="molecule type" value="Genomic_DNA"/>
</dbReference>
<comment type="caution">
    <text evidence="1">The sequence shown here is derived from an EMBL/GenBank/DDBJ whole genome shotgun (WGS) entry which is preliminary data.</text>
</comment>
<evidence type="ECO:0000313" key="1">
    <source>
        <dbReference type="EMBL" id="KAB3527639.1"/>
    </source>
</evidence>